<organism evidence="2 3">
    <name type="scientific">Rousettus aegyptiacus</name>
    <name type="common">Egyptian fruit bat</name>
    <name type="synonym">Pteropus aegyptiacus</name>
    <dbReference type="NCBI Taxonomy" id="9407"/>
    <lineage>
        <taxon>Eukaryota</taxon>
        <taxon>Metazoa</taxon>
        <taxon>Chordata</taxon>
        <taxon>Craniata</taxon>
        <taxon>Vertebrata</taxon>
        <taxon>Euteleostomi</taxon>
        <taxon>Mammalia</taxon>
        <taxon>Eutheria</taxon>
        <taxon>Laurasiatheria</taxon>
        <taxon>Chiroptera</taxon>
        <taxon>Yinpterochiroptera</taxon>
        <taxon>Pteropodoidea</taxon>
        <taxon>Pteropodidae</taxon>
        <taxon>Rousettinae</taxon>
        <taxon>Rousettus</taxon>
    </lineage>
</organism>
<dbReference type="AlphaFoldDB" id="A0A7J8HQN7"/>
<evidence type="ECO:0000256" key="1">
    <source>
        <dbReference type="SAM" id="Coils"/>
    </source>
</evidence>
<feature type="coiled-coil region" evidence="1">
    <location>
        <begin position="346"/>
        <end position="474"/>
    </location>
</feature>
<feature type="coiled-coil region" evidence="1">
    <location>
        <begin position="10"/>
        <end position="44"/>
    </location>
</feature>
<feature type="coiled-coil region" evidence="1">
    <location>
        <begin position="102"/>
        <end position="136"/>
    </location>
</feature>
<dbReference type="PANTHER" id="PTHR34251:SF1">
    <property type="entry name" value="LEUCINE, GLUTAMATE AND LYSINE RICH 1"/>
    <property type="match status" value="1"/>
</dbReference>
<comment type="caution">
    <text evidence="2">The sequence shown here is derived from an EMBL/GenBank/DDBJ whole genome shotgun (WGS) entry which is preliminary data.</text>
</comment>
<dbReference type="EMBL" id="JACASE010000004">
    <property type="protein sequence ID" value="KAF6474664.1"/>
    <property type="molecule type" value="Genomic_DNA"/>
</dbReference>
<gene>
    <name evidence="2" type="ORF">HJG63_007574</name>
</gene>
<protein>
    <submittedName>
        <fullName evidence="2">Leucine, glutamate and lysine rich 1</fullName>
    </submittedName>
</protein>
<accession>A0A7J8HQN7</accession>
<dbReference type="PANTHER" id="PTHR34251">
    <property type="entry name" value="LEUCINE-, GLUTAMATE- AND LYSINE-RICH PROTEIN 1"/>
    <property type="match status" value="1"/>
</dbReference>
<proteinExistence type="predicted"/>
<dbReference type="Proteomes" id="UP000593571">
    <property type="component" value="Unassembled WGS sequence"/>
</dbReference>
<keyword evidence="3" id="KW-1185">Reference proteome</keyword>
<evidence type="ECO:0000313" key="2">
    <source>
        <dbReference type="EMBL" id="KAF6474664.1"/>
    </source>
</evidence>
<reference evidence="2 3" key="1">
    <citation type="journal article" date="2020" name="Nature">
        <title>Six reference-quality genomes reveal evolution of bat adaptations.</title>
        <authorList>
            <person name="Jebb D."/>
            <person name="Huang Z."/>
            <person name="Pippel M."/>
            <person name="Hughes G.M."/>
            <person name="Lavrichenko K."/>
            <person name="Devanna P."/>
            <person name="Winkler S."/>
            <person name="Jermiin L.S."/>
            <person name="Skirmuntt E.C."/>
            <person name="Katzourakis A."/>
            <person name="Burkitt-Gray L."/>
            <person name="Ray D.A."/>
            <person name="Sullivan K.A.M."/>
            <person name="Roscito J.G."/>
            <person name="Kirilenko B.M."/>
            <person name="Davalos L.M."/>
            <person name="Corthals A.P."/>
            <person name="Power M.L."/>
            <person name="Jones G."/>
            <person name="Ransome R.D."/>
            <person name="Dechmann D.K.N."/>
            <person name="Locatelli A.G."/>
            <person name="Puechmaille S.J."/>
            <person name="Fedrigo O."/>
            <person name="Jarvis E.D."/>
            <person name="Hiller M."/>
            <person name="Vernes S.C."/>
            <person name="Myers E.W."/>
            <person name="Teeling E.C."/>
        </authorList>
    </citation>
    <scope>NUCLEOTIDE SEQUENCE [LARGE SCALE GENOMIC DNA]</scope>
    <source>
        <strain evidence="2">MRouAeg1</strain>
        <tissue evidence="2">Muscle</tissue>
    </source>
</reference>
<sequence>MRYLKKSKRIRDANLQLISQQNEFQRVQKELSHLQQELSIKQRQSQVFSKRLMEYRYSWDKILSFLTFTKREITSIKNEVYDHFQNWTSLKGEVFLQIKAISEKALTEIEILKKNLTASQRNKVCLEEEMKNLKLLSDEAILRSQQIQTSKQQEANLQTRCCDLQKEVLDLQHQVEVLELKLQKAVTELDKYKEKLMNKSNEADDCQRELRKLKFESIIFESRHTRLLKEKEDSLTACQQIYKTLQEELTAKKSQEEAIKRRINLAENELEITKALLNQTKEEVITLKNERELMLISHQKSIEQLQETLRQELLNDDNWREKIEAELTRERAQHLAEFEEQVLLLKEEAKLELEIEKEKHQEIIQKYKKEQEELQMKISDLISGATRDLRLEVANLEKKLHESRVQYAEESESKEKEIKNLKNLVVEFESRLKKEIDNSDSVSEDLRKEMKQKSEELEKVMQQFNQSQEEVRSRQWPLCT</sequence>
<evidence type="ECO:0000313" key="3">
    <source>
        <dbReference type="Proteomes" id="UP000593571"/>
    </source>
</evidence>
<name>A0A7J8HQN7_ROUAE</name>
<keyword evidence="1" id="KW-0175">Coiled coil</keyword>
<dbReference type="InterPro" id="IPR038799">
    <property type="entry name" value="LEKR1"/>
</dbReference>
<feature type="coiled-coil region" evidence="1">
    <location>
        <begin position="168"/>
        <end position="322"/>
    </location>
</feature>